<dbReference type="Gene3D" id="3.40.1700.10">
    <property type="entry name" value="DNA integrity scanning protein, DisA, N-terminal domain"/>
    <property type="match status" value="1"/>
</dbReference>
<reference evidence="2 3" key="1">
    <citation type="submission" date="2018-02" db="EMBL/GenBank/DDBJ databases">
        <title>Genome sequence of Desulfovibrio carbinolicus DSM 3852.</title>
        <authorList>
            <person name="Wilbanks E."/>
            <person name="Skennerton C.T."/>
            <person name="Orphan V.J."/>
        </authorList>
    </citation>
    <scope>NUCLEOTIDE SEQUENCE [LARGE SCALE GENOMIC DNA]</scope>
    <source>
        <strain evidence="2 3">DSM 3852</strain>
    </source>
</reference>
<dbReference type="EMBL" id="CP026538">
    <property type="protein sequence ID" value="QAZ67231.1"/>
    <property type="molecule type" value="Genomic_DNA"/>
</dbReference>
<dbReference type="InterPro" id="IPR036888">
    <property type="entry name" value="DNA_integrity_DisA_N_sf"/>
</dbReference>
<gene>
    <name evidence="2" type="ORF">C3Y92_08295</name>
</gene>
<name>A0A4P6HJE7_9BACT</name>
<feature type="domain" description="Probable sensor" evidence="1">
    <location>
        <begin position="56"/>
        <end position="138"/>
    </location>
</feature>
<dbReference type="InterPro" id="IPR048551">
    <property type="entry name" value="DACNV"/>
</dbReference>
<evidence type="ECO:0000259" key="1">
    <source>
        <dbReference type="Pfam" id="PF21751"/>
    </source>
</evidence>
<dbReference type="AlphaFoldDB" id="A0A4P6HJE7"/>
<dbReference type="Proteomes" id="UP000293296">
    <property type="component" value="Chromosome"/>
</dbReference>
<dbReference type="Pfam" id="PF21751">
    <property type="entry name" value="DACNV"/>
    <property type="match status" value="1"/>
</dbReference>
<proteinExistence type="predicted"/>
<evidence type="ECO:0000313" key="3">
    <source>
        <dbReference type="Proteomes" id="UP000293296"/>
    </source>
</evidence>
<sequence>MGDNCASPASRAFDSRPCRSYKAQMQASTAFAPTSGPAGPLELAARLIPNPSVLSDRGLAALVETAYRASLKREEGRYPSFQLFSPLAGGAEPVLDLRFSPPQPCQLATLHRLSPGIPPGPYAFVVKEGPEGLRLEGVSKVEYSGFAALRGRIDYHGGTQFPGLSLSVSAPGRLRASLVCPDQPALYLELREGRLSVCHDNAFSPIFLPLCRQAAQGLTHGVEDSGALASLVKATLARVFALAVAAGHGGMFVFLPPGRAEAAAARTLLSPGVGVAWPNLGRVAQNLAGAGGGQAVHLEQWDTATRVAAQASCVDGAVILDAALSVQAFRVELLARDEDALPLCLSLSPQSTELVPTASLDIAGFGTRHRSAARYVARASGAVAVVVSQDGEMREFVRLPDGRVGVCGPLAPMSVSAPAA</sequence>
<dbReference type="KEGG" id="dcb:C3Y92_08295"/>
<dbReference type="OrthoDB" id="177520at2"/>
<accession>A0A4P6HJE7</accession>
<keyword evidence="3" id="KW-1185">Reference proteome</keyword>
<protein>
    <recommendedName>
        <fullName evidence="1">Probable sensor domain-containing protein</fullName>
    </recommendedName>
</protein>
<organism evidence="2 3">
    <name type="scientific">Solidesulfovibrio carbinolicus</name>
    <dbReference type="NCBI Taxonomy" id="296842"/>
    <lineage>
        <taxon>Bacteria</taxon>
        <taxon>Pseudomonadati</taxon>
        <taxon>Thermodesulfobacteriota</taxon>
        <taxon>Desulfovibrionia</taxon>
        <taxon>Desulfovibrionales</taxon>
        <taxon>Desulfovibrionaceae</taxon>
        <taxon>Solidesulfovibrio</taxon>
    </lineage>
</organism>
<evidence type="ECO:0000313" key="2">
    <source>
        <dbReference type="EMBL" id="QAZ67231.1"/>
    </source>
</evidence>